<dbReference type="EMBL" id="CAWUPB010000851">
    <property type="protein sequence ID" value="CAK7326286.1"/>
    <property type="molecule type" value="Genomic_DNA"/>
</dbReference>
<proteinExistence type="predicted"/>
<evidence type="ECO:0000313" key="2">
    <source>
        <dbReference type="EMBL" id="CAK7326286.1"/>
    </source>
</evidence>
<dbReference type="AlphaFoldDB" id="A0AAV1R1X6"/>
<accession>A0AAV1R1X6</accession>
<gene>
    <name evidence="2" type="ORF">DCAF_LOCUS3986</name>
</gene>
<organism evidence="2 3">
    <name type="scientific">Dovyalis caffra</name>
    <dbReference type="NCBI Taxonomy" id="77055"/>
    <lineage>
        <taxon>Eukaryota</taxon>
        <taxon>Viridiplantae</taxon>
        <taxon>Streptophyta</taxon>
        <taxon>Embryophyta</taxon>
        <taxon>Tracheophyta</taxon>
        <taxon>Spermatophyta</taxon>
        <taxon>Magnoliopsida</taxon>
        <taxon>eudicotyledons</taxon>
        <taxon>Gunneridae</taxon>
        <taxon>Pentapetalae</taxon>
        <taxon>rosids</taxon>
        <taxon>fabids</taxon>
        <taxon>Malpighiales</taxon>
        <taxon>Salicaceae</taxon>
        <taxon>Flacourtieae</taxon>
        <taxon>Dovyalis</taxon>
    </lineage>
</organism>
<feature type="compositionally biased region" description="Polar residues" evidence="1">
    <location>
        <begin position="52"/>
        <end position="64"/>
    </location>
</feature>
<reference evidence="2 3" key="1">
    <citation type="submission" date="2024-01" db="EMBL/GenBank/DDBJ databases">
        <authorList>
            <person name="Waweru B."/>
        </authorList>
    </citation>
    <scope>NUCLEOTIDE SEQUENCE [LARGE SCALE GENOMIC DNA]</scope>
</reference>
<comment type="caution">
    <text evidence="2">The sequence shown here is derived from an EMBL/GenBank/DDBJ whole genome shotgun (WGS) entry which is preliminary data.</text>
</comment>
<feature type="region of interest" description="Disordered" evidence="1">
    <location>
        <begin position="52"/>
        <end position="82"/>
    </location>
</feature>
<name>A0AAV1R1X6_9ROSI</name>
<evidence type="ECO:0000313" key="3">
    <source>
        <dbReference type="Proteomes" id="UP001314170"/>
    </source>
</evidence>
<evidence type="ECO:0000256" key="1">
    <source>
        <dbReference type="SAM" id="MobiDB-lite"/>
    </source>
</evidence>
<keyword evidence="3" id="KW-1185">Reference proteome</keyword>
<protein>
    <submittedName>
        <fullName evidence="2">Uncharacterized protein</fullName>
    </submittedName>
</protein>
<dbReference type="Proteomes" id="UP001314170">
    <property type="component" value="Unassembled WGS sequence"/>
</dbReference>
<sequence length="82" mass="9001">MDPSSSFTALYTAVSVLSPLLSLPLVPSISVKRNHQRVLVRIPRVFSWCTSGKDANNNAKSNTAGMEYSKTDSPLEISSQRF</sequence>